<sequence length="178" mass="20497">MEQYLFQSSRIGFRLWSDNDLTPLAQLNADPAVMKYFPSTVNESDTAKWINKQNGDYKKYGYCYYAVDLLDTHELIGFIGLSYKELDTDFSPCTDIGWRLATKFQGKGLATEGAERCLEFGFESLKLKEIVAIAPEVNLPSINVMQKIGMKFECHFEHPQLSDYPDLKKCVLYKSRYQ</sequence>
<organism evidence="2 3">
    <name type="scientific">Fulvivirga lutea</name>
    <dbReference type="NCBI Taxonomy" id="2810512"/>
    <lineage>
        <taxon>Bacteria</taxon>
        <taxon>Pseudomonadati</taxon>
        <taxon>Bacteroidota</taxon>
        <taxon>Cytophagia</taxon>
        <taxon>Cytophagales</taxon>
        <taxon>Fulvivirgaceae</taxon>
        <taxon>Fulvivirga</taxon>
    </lineage>
</organism>
<evidence type="ECO:0000313" key="3">
    <source>
        <dbReference type="Proteomes" id="UP000662783"/>
    </source>
</evidence>
<protein>
    <submittedName>
        <fullName evidence="2">GNAT family N-acetyltransferase</fullName>
    </submittedName>
</protein>
<gene>
    <name evidence="2" type="ORF">JR347_07335</name>
</gene>
<dbReference type="Pfam" id="PF13302">
    <property type="entry name" value="Acetyltransf_3"/>
    <property type="match status" value="1"/>
</dbReference>
<dbReference type="EMBL" id="CP070608">
    <property type="protein sequence ID" value="QSE98886.1"/>
    <property type="molecule type" value="Genomic_DNA"/>
</dbReference>
<dbReference type="InterPro" id="IPR051531">
    <property type="entry name" value="N-acetyltransferase"/>
</dbReference>
<evidence type="ECO:0000259" key="1">
    <source>
        <dbReference type="PROSITE" id="PS51186"/>
    </source>
</evidence>
<reference evidence="2" key="1">
    <citation type="submission" date="2021-02" db="EMBL/GenBank/DDBJ databases">
        <title>Fulvivirga sp. S481 isolated from sea water.</title>
        <authorList>
            <person name="Bae S.S."/>
            <person name="Baek K."/>
        </authorList>
    </citation>
    <scope>NUCLEOTIDE SEQUENCE</scope>
    <source>
        <strain evidence="2">S481</strain>
    </source>
</reference>
<dbReference type="SUPFAM" id="SSF55729">
    <property type="entry name" value="Acyl-CoA N-acyltransferases (Nat)"/>
    <property type="match status" value="1"/>
</dbReference>
<dbReference type="GO" id="GO:0016747">
    <property type="term" value="F:acyltransferase activity, transferring groups other than amino-acyl groups"/>
    <property type="evidence" value="ECO:0007669"/>
    <property type="project" value="InterPro"/>
</dbReference>
<proteinExistence type="predicted"/>
<dbReference type="PROSITE" id="PS51186">
    <property type="entry name" value="GNAT"/>
    <property type="match status" value="1"/>
</dbReference>
<feature type="domain" description="N-acetyltransferase" evidence="1">
    <location>
        <begin position="11"/>
        <end position="171"/>
    </location>
</feature>
<keyword evidence="3" id="KW-1185">Reference proteome</keyword>
<dbReference type="Proteomes" id="UP000662783">
    <property type="component" value="Chromosome"/>
</dbReference>
<evidence type="ECO:0000313" key="2">
    <source>
        <dbReference type="EMBL" id="QSE98886.1"/>
    </source>
</evidence>
<dbReference type="RefSeq" id="WP_205723400.1">
    <property type="nucleotide sequence ID" value="NZ_CP070608.1"/>
</dbReference>
<dbReference type="PANTHER" id="PTHR43792">
    <property type="entry name" value="GNAT FAMILY, PUTATIVE (AFU_ORTHOLOGUE AFUA_3G00765)-RELATED-RELATED"/>
    <property type="match status" value="1"/>
</dbReference>
<name>A0A975A1Z5_9BACT</name>
<dbReference type="KEGG" id="fuv:JR347_07335"/>
<dbReference type="InterPro" id="IPR016181">
    <property type="entry name" value="Acyl_CoA_acyltransferase"/>
</dbReference>
<dbReference type="PANTHER" id="PTHR43792:SF1">
    <property type="entry name" value="N-ACETYLTRANSFERASE DOMAIN-CONTAINING PROTEIN"/>
    <property type="match status" value="1"/>
</dbReference>
<dbReference type="InterPro" id="IPR000182">
    <property type="entry name" value="GNAT_dom"/>
</dbReference>
<accession>A0A975A1Z5</accession>
<dbReference type="Gene3D" id="3.40.630.30">
    <property type="match status" value="1"/>
</dbReference>
<dbReference type="AlphaFoldDB" id="A0A975A1Z5"/>